<sequence length="873" mass="92684">MTFEDPTLNNEDVPRADPAFGLTEKQATELHAAGRYNALPARSGRSTWEIIRDNVFTRINFMLGVLFVLVMLTGSWINGAFGLLIFFNSIIGIVQELRAKHTLDKLAVVGEARPRIRREGSSREVSPESIVLGDIIEVRPGDQIVVDGEVTESSYLEIDESLLTGESDPIHKAPGMPVMSGSFVASGSGTYRATRIGADAYAAKLTSEASRFSLVDSQLQSGINSILKAITWILIPVGILTIVGQVRAGSGDWREIILSVTGALVPMIPEGLVLITSTAFALGVIRLGRLRVLVNELPAIEGLARVDTVAADKTGTLTENKLTFEGVELIPPAPAAAGTENSGTPVLAKPGETPPASAETPPASAETPPASAETPPASVETSPAAAEKQVREILAQLGAADTSPNSSMEAIIEGVGTPAETWQVLGQQPFTSAKKWSGVSFAPAGNYVLGAPDVLLDLAPEAGAAKQRVADISATGQRVLLLGQATQPVTAAESPGVVTPLAFILLGQKIRPDAGDTLKFFESQGVEVKVISGDNAQAVGAVTRNLGVDLGEPVDARQIPEADFDSVINENQVFGRVTPEQKRGMVKAMQGAGHRVAMTGDGVNDVLAMKDSDLGIGMGSGTSATRSVAKIVLLNDKFSSLPYVLAEGRRVVGNIERVARLFLTKTTYSALLAILVLIWGLQYPFQPIHVTITGWFTIGIPAFVLSLPPNNNKAQDGFVKRVMSFGFPVGIIVGIVTFATYLILGGNRGIDGPLATQVSTATLLAMIIASSWVLVVVARPYNWWKTLLILLPAIGYGIIFSWDFTQEIFLLDSSNAAAMGVGAVAGIIGAACIEALWWVVTLRSGQRPRIFESDAERENRRLQAELRRKATHS</sequence>
<feature type="compositionally biased region" description="Low complexity" evidence="6">
    <location>
        <begin position="354"/>
        <end position="378"/>
    </location>
</feature>
<protein>
    <submittedName>
        <fullName evidence="9">Calcium-translocating P-type ATPase, PMCA-type</fullName>
        <ecNumber evidence="9">3.6.3.8</ecNumber>
    </submittedName>
</protein>
<feature type="transmembrane region" description="Helical" evidence="7">
    <location>
        <begin position="256"/>
        <end position="285"/>
    </location>
</feature>
<feature type="transmembrane region" description="Helical" evidence="7">
    <location>
        <begin position="756"/>
        <end position="775"/>
    </location>
</feature>
<feature type="domain" description="P-type ATPase A" evidence="8">
    <location>
        <begin position="116"/>
        <end position="208"/>
    </location>
</feature>
<dbReference type="Gene3D" id="3.40.50.1000">
    <property type="entry name" value="HAD superfamily/HAD-like"/>
    <property type="match status" value="2"/>
</dbReference>
<name>A0A7Z9C8U5_9ACTO</name>
<dbReference type="PANTHER" id="PTHR42861">
    <property type="entry name" value="CALCIUM-TRANSPORTING ATPASE"/>
    <property type="match status" value="1"/>
</dbReference>
<dbReference type="GO" id="GO:0005886">
    <property type="term" value="C:plasma membrane"/>
    <property type="evidence" value="ECO:0007669"/>
    <property type="project" value="UniProtKB-SubCell"/>
</dbReference>
<dbReference type="InterPro" id="IPR023298">
    <property type="entry name" value="ATPase_P-typ_TM_dom_sf"/>
</dbReference>
<evidence type="ECO:0000256" key="4">
    <source>
        <dbReference type="ARBA" id="ARBA00022989"/>
    </source>
</evidence>
<dbReference type="SUPFAM" id="SSF81665">
    <property type="entry name" value="Calcium ATPase, transmembrane domain M"/>
    <property type="match status" value="1"/>
</dbReference>
<reference evidence="9 10" key="1">
    <citation type="submission" date="2018-11" db="EMBL/GenBank/DDBJ databases">
        <authorList>
            <consortium name="Pathogen Informatics"/>
        </authorList>
    </citation>
    <scope>NUCLEOTIDE SEQUENCE [LARGE SCALE GENOMIC DNA]</scope>
    <source>
        <strain evidence="9 10">NCTC10327</strain>
    </source>
</reference>
<comment type="caution">
    <text evidence="9">The sequence shown here is derived from an EMBL/GenBank/DDBJ whole genome shotgun (WGS) entry which is preliminary data.</text>
</comment>
<keyword evidence="4 7" id="KW-1133">Transmembrane helix</keyword>
<dbReference type="PRINTS" id="PR00119">
    <property type="entry name" value="CATATPASE"/>
</dbReference>
<dbReference type="SFLD" id="SFLDG00002">
    <property type="entry name" value="C1.7:_P-type_atpase_like"/>
    <property type="match status" value="1"/>
</dbReference>
<dbReference type="SUPFAM" id="SSF56784">
    <property type="entry name" value="HAD-like"/>
    <property type="match status" value="1"/>
</dbReference>
<comment type="subcellular location">
    <subcellularLocation>
        <location evidence="1">Cell membrane</location>
        <topology evidence="1">Multi-pass membrane protein</topology>
    </subcellularLocation>
</comment>
<dbReference type="Gene3D" id="1.20.1110.10">
    <property type="entry name" value="Calcium-transporting ATPase, transmembrane domain"/>
    <property type="match status" value="2"/>
</dbReference>
<dbReference type="Gene3D" id="3.40.1110.10">
    <property type="entry name" value="Calcium-transporting ATPase, cytoplasmic domain N"/>
    <property type="match status" value="1"/>
</dbReference>
<accession>A0A7Z9C8U5</accession>
<keyword evidence="2 7" id="KW-0812">Transmembrane</keyword>
<dbReference type="InterPro" id="IPR023214">
    <property type="entry name" value="HAD_sf"/>
</dbReference>
<evidence type="ECO:0000256" key="1">
    <source>
        <dbReference type="ARBA" id="ARBA00004651"/>
    </source>
</evidence>
<dbReference type="NCBIfam" id="TIGR01494">
    <property type="entry name" value="ATPase_P-type"/>
    <property type="match status" value="2"/>
</dbReference>
<feature type="transmembrane region" description="Helical" evidence="7">
    <location>
        <begin position="787"/>
        <end position="804"/>
    </location>
</feature>
<dbReference type="AlphaFoldDB" id="A0A7Z9C8U5"/>
<feature type="region of interest" description="Disordered" evidence="6">
    <location>
        <begin position="333"/>
        <end position="387"/>
    </location>
</feature>
<dbReference type="InterPro" id="IPR023299">
    <property type="entry name" value="ATPase_P-typ_cyto_dom_N"/>
</dbReference>
<dbReference type="InterPro" id="IPR008250">
    <property type="entry name" value="ATPase_P-typ_transduc_dom_A_sf"/>
</dbReference>
<evidence type="ECO:0000259" key="8">
    <source>
        <dbReference type="Pfam" id="PF00122"/>
    </source>
</evidence>
<dbReference type="EC" id="3.6.3.8" evidence="9"/>
<dbReference type="InterPro" id="IPR036412">
    <property type="entry name" value="HAD-like_sf"/>
</dbReference>
<dbReference type="InterPro" id="IPR044492">
    <property type="entry name" value="P_typ_ATPase_HD_dom"/>
</dbReference>
<evidence type="ECO:0000256" key="7">
    <source>
        <dbReference type="SAM" id="Phobius"/>
    </source>
</evidence>
<keyword evidence="3" id="KW-1278">Translocase</keyword>
<dbReference type="InterPro" id="IPR018303">
    <property type="entry name" value="ATPase_P-typ_P_site"/>
</dbReference>
<dbReference type="GO" id="GO:0005524">
    <property type="term" value="F:ATP binding"/>
    <property type="evidence" value="ECO:0007669"/>
    <property type="project" value="InterPro"/>
</dbReference>
<dbReference type="SUPFAM" id="SSF81653">
    <property type="entry name" value="Calcium ATPase, transduction domain A"/>
    <property type="match status" value="1"/>
</dbReference>
<dbReference type="Pfam" id="PF00702">
    <property type="entry name" value="Hydrolase"/>
    <property type="match status" value="1"/>
</dbReference>
<evidence type="ECO:0000256" key="2">
    <source>
        <dbReference type="ARBA" id="ARBA00022692"/>
    </source>
</evidence>
<evidence type="ECO:0000256" key="6">
    <source>
        <dbReference type="SAM" id="MobiDB-lite"/>
    </source>
</evidence>
<dbReference type="Pfam" id="PF00122">
    <property type="entry name" value="E1-E2_ATPase"/>
    <property type="match status" value="1"/>
</dbReference>
<evidence type="ECO:0000313" key="10">
    <source>
        <dbReference type="Proteomes" id="UP000269974"/>
    </source>
</evidence>
<keyword evidence="9" id="KW-0378">Hydrolase</keyword>
<dbReference type="InterPro" id="IPR059000">
    <property type="entry name" value="ATPase_P-type_domA"/>
</dbReference>
<dbReference type="Proteomes" id="UP000269974">
    <property type="component" value="Unassembled WGS sequence"/>
</dbReference>
<dbReference type="GO" id="GO:0016887">
    <property type="term" value="F:ATP hydrolysis activity"/>
    <property type="evidence" value="ECO:0007669"/>
    <property type="project" value="InterPro"/>
</dbReference>
<dbReference type="SFLD" id="SFLDF00027">
    <property type="entry name" value="p-type_atpase"/>
    <property type="match status" value="1"/>
</dbReference>
<feature type="transmembrane region" description="Helical" evidence="7">
    <location>
        <begin position="816"/>
        <end position="840"/>
    </location>
</feature>
<dbReference type="PROSITE" id="PS00154">
    <property type="entry name" value="ATPASE_E1_E2"/>
    <property type="match status" value="1"/>
</dbReference>
<dbReference type="SFLD" id="SFLDS00003">
    <property type="entry name" value="Haloacid_Dehalogenase"/>
    <property type="match status" value="1"/>
</dbReference>
<keyword evidence="5 7" id="KW-0472">Membrane</keyword>
<organism evidence="9 10">
    <name type="scientific">Actinobaculum suis</name>
    <dbReference type="NCBI Taxonomy" id="1657"/>
    <lineage>
        <taxon>Bacteria</taxon>
        <taxon>Bacillati</taxon>
        <taxon>Actinomycetota</taxon>
        <taxon>Actinomycetes</taxon>
        <taxon>Actinomycetales</taxon>
        <taxon>Actinomycetaceae</taxon>
        <taxon>Actinobaculum</taxon>
    </lineage>
</organism>
<feature type="transmembrane region" description="Helical" evidence="7">
    <location>
        <begin position="658"/>
        <end position="681"/>
    </location>
</feature>
<evidence type="ECO:0000256" key="3">
    <source>
        <dbReference type="ARBA" id="ARBA00022967"/>
    </source>
</evidence>
<dbReference type="Gene3D" id="2.70.150.10">
    <property type="entry name" value="Calcium-transporting ATPase, cytoplasmic transduction domain A"/>
    <property type="match status" value="1"/>
</dbReference>
<gene>
    <name evidence="9" type="primary">yloB_1</name>
    <name evidence="9" type="ORF">NCTC10327_00142</name>
</gene>
<dbReference type="EMBL" id="UYIO01000001">
    <property type="protein sequence ID" value="VDG75423.1"/>
    <property type="molecule type" value="Genomic_DNA"/>
</dbReference>
<dbReference type="InterPro" id="IPR001757">
    <property type="entry name" value="P_typ_ATPase"/>
</dbReference>
<feature type="transmembrane region" description="Helical" evidence="7">
    <location>
        <begin position="725"/>
        <end position="744"/>
    </location>
</feature>
<evidence type="ECO:0000256" key="5">
    <source>
        <dbReference type="ARBA" id="ARBA00023136"/>
    </source>
</evidence>
<evidence type="ECO:0000313" key="9">
    <source>
        <dbReference type="EMBL" id="VDG75423.1"/>
    </source>
</evidence>
<feature type="transmembrane region" description="Helical" evidence="7">
    <location>
        <begin position="687"/>
        <end position="705"/>
    </location>
</feature>
<proteinExistence type="predicted"/>
<dbReference type="RefSeq" id="WP_185933560.1">
    <property type="nucleotide sequence ID" value="NZ_UYIO01000001.1"/>
</dbReference>
<feature type="transmembrane region" description="Helical" evidence="7">
    <location>
        <begin position="226"/>
        <end position="244"/>
    </location>
</feature>